<accession>A0ABU5ANJ8</accession>
<proteinExistence type="predicted"/>
<keyword evidence="1" id="KW-0812">Transmembrane</keyword>
<keyword evidence="3" id="KW-1185">Reference proteome</keyword>
<dbReference type="EMBL" id="JAVIIP010000006">
    <property type="protein sequence ID" value="MDX8538802.1"/>
    <property type="molecule type" value="Genomic_DNA"/>
</dbReference>
<sequence>MERSDVWFIAVTFGVLGLIVGAALNDFFHEANPLKEYQTLIAGLAAVAAAMATINTMHRTDERQAARHAELMEYTRQPEHLARQRVVEIYCEYFKYLALEAEEIGLLMPPHIDPKEITRPLVEMVGRFMVFLHQAVRDEAIRMARPFFDAKVEMNFSFIALKDEEFEKDEYREFLKTNIAGVMMNRALPDHEDAAYFFKLCHSIQGLSTPLRALSQSLADFDKHHRPSSSS</sequence>
<dbReference type="RefSeq" id="WP_320320655.1">
    <property type="nucleotide sequence ID" value="NZ_JAVIIP010000006.1"/>
</dbReference>
<reference evidence="2 3" key="1">
    <citation type="submission" date="2023-08" db="EMBL/GenBank/DDBJ databases">
        <title>Implementing the SeqCode for naming new Mesorhizobium species isolated from Vachellia karroo root nodules.</title>
        <authorList>
            <person name="Van Lill M."/>
        </authorList>
    </citation>
    <scope>NUCLEOTIDE SEQUENCE [LARGE SCALE GENOMIC DNA]</scope>
    <source>
        <strain evidence="2 3">VK4B</strain>
    </source>
</reference>
<keyword evidence="1" id="KW-0472">Membrane</keyword>
<name>A0ABU5ANJ8_9HYPH</name>
<evidence type="ECO:0000313" key="2">
    <source>
        <dbReference type="EMBL" id="MDX8538802.1"/>
    </source>
</evidence>
<evidence type="ECO:0000313" key="3">
    <source>
        <dbReference type="Proteomes" id="UP001276564"/>
    </source>
</evidence>
<comment type="caution">
    <text evidence="2">The sequence shown here is derived from an EMBL/GenBank/DDBJ whole genome shotgun (WGS) entry which is preliminary data.</text>
</comment>
<keyword evidence="1" id="KW-1133">Transmembrane helix</keyword>
<dbReference type="Proteomes" id="UP001276564">
    <property type="component" value="Unassembled WGS sequence"/>
</dbReference>
<protein>
    <submittedName>
        <fullName evidence="2">Uncharacterized protein</fullName>
    </submittedName>
</protein>
<feature type="transmembrane region" description="Helical" evidence="1">
    <location>
        <begin position="37"/>
        <end position="57"/>
    </location>
</feature>
<gene>
    <name evidence="2" type="ORF">RFM23_14360</name>
</gene>
<organism evidence="2 3">
    <name type="scientific">Mesorhizobium abyssinicae</name>
    <dbReference type="NCBI Taxonomy" id="1209958"/>
    <lineage>
        <taxon>Bacteria</taxon>
        <taxon>Pseudomonadati</taxon>
        <taxon>Pseudomonadota</taxon>
        <taxon>Alphaproteobacteria</taxon>
        <taxon>Hyphomicrobiales</taxon>
        <taxon>Phyllobacteriaceae</taxon>
        <taxon>Mesorhizobium</taxon>
    </lineage>
</organism>
<feature type="transmembrane region" description="Helical" evidence="1">
    <location>
        <begin position="7"/>
        <end position="25"/>
    </location>
</feature>
<evidence type="ECO:0000256" key="1">
    <source>
        <dbReference type="SAM" id="Phobius"/>
    </source>
</evidence>